<name>A0A6L4WQ56_9BACT</name>
<dbReference type="Proteomes" id="UP000461010">
    <property type="component" value="Unassembled WGS sequence"/>
</dbReference>
<dbReference type="Pfam" id="PF01637">
    <property type="entry name" value="ATPase_2"/>
    <property type="match status" value="1"/>
</dbReference>
<dbReference type="Gene3D" id="3.40.50.300">
    <property type="entry name" value="P-loop containing nucleotide triphosphate hydrolases"/>
    <property type="match status" value="1"/>
</dbReference>
<evidence type="ECO:0000259" key="2">
    <source>
        <dbReference type="Pfam" id="PF03008"/>
    </source>
</evidence>
<dbReference type="EMBL" id="WFKK01000040">
    <property type="protein sequence ID" value="KAB7886587.1"/>
    <property type="molecule type" value="Genomic_DNA"/>
</dbReference>
<evidence type="ECO:0000313" key="3">
    <source>
        <dbReference type="EMBL" id="KAB7886587.1"/>
    </source>
</evidence>
<accession>A0A6L4WQ56</accession>
<dbReference type="AlphaFoldDB" id="A0A6L4WQ56"/>
<dbReference type="SUPFAM" id="SSF52540">
    <property type="entry name" value="P-loop containing nucleoside triphosphate hydrolases"/>
    <property type="match status" value="1"/>
</dbReference>
<gene>
    <name evidence="4" type="ORF">GBG18_10975</name>
    <name evidence="3" type="ORF">GBG19_12010</name>
</gene>
<dbReference type="PANTHER" id="PTHR34704:SF1">
    <property type="entry name" value="ATPASE"/>
    <property type="match status" value="1"/>
</dbReference>
<feature type="domain" description="ATPase" evidence="1">
    <location>
        <begin position="2"/>
        <end position="196"/>
    </location>
</feature>
<comment type="caution">
    <text evidence="3">The sequence shown here is derived from an EMBL/GenBank/DDBJ whole genome shotgun (WGS) entry which is preliminary data.</text>
</comment>
<feature type="domain" description="DUF234" evidence="2">
    <location>
        <begin position="306"/>
        <end position="398"/>
    </location>
</feature>
<evidence type="ECO:0000313" key="4">
    <source>
        <dbReference type="EMBL" id="KAB7889421.1"/>
    </source>
</evidence>
<dbReference type="EMBL" id="WFKJ01000035">
    <property type="protein sequence ID" value="KAB7889421.1"/>
    <property type="molecule type" value="Genomic_DNA"/>
</dbReference>
<dbReference type="GO" id="GO:0005524">
    <property type="term" value="F:ATP binding"/>
    <property type="evidence" value="ECO:0007669"/>
    <property type="project" value="InterPro"/>
</dbReference>
<dbReference type="Pfam" id="PF03008">
    <property type="entry name" value="DUF234"/>
    <property type="match status" value="1"/>
</dbReference>
<evidence type="ECO:0000313" key="5">
    <source>
        <dbReference type="Proteomes" id="UP000461010"/>
    </source>
</evidence>
<dbReference type="RefSeq" id="WP_152191064.1">
    <property type="nucleotide sequence ID" value="NZ_WFKI01000023.1"/>
</dbReference>
<dbReference type="InterPro" id="IPR004256">
    <property type="entry name" value="DUF234"/>
</dbReference>
<evidence type="ECO:0008006" key="7">
    <source>
        <dbReference type="Google" id="ProtNLM"/>
    </source>
</evidence>
<keyword evidence="5" id="KW-1185">Reference proteome</keyword>
<dbReference type="InterPro" id="IPR011579">
    <property type="entry name" value="ATPase_dom"/>
</dbReference>
<organism evidence="3 6">
    <name type="scientific">Poseidonibacter ostreae</name>
    <dbReference type="NCBI Taxonomy" id="2654171"/>
    <lineage>
        <taxon>Bacteria</taxon>
        <taxon>Pseudomonadati</taxon>
        <taxon>Campylobacterota</taxon>
        <taxon>Epsilonproteobacteria</taxon>
        <taxon>Campylobacterales</taxon>
        <taxon>Arcobacteraceae</taxon>
        <taxon>Poseidonibacter</taxon>
    </lineage>
</organism>
<proteinExistence type="predicted"/>
<reference evidence="5 6" key="1">
    <citation type="submission" date="2019-10" db="EMBL/GenBank/DDBJ databases">
        <title>Poseidonibacter ostreae sp. nov., isolated from the gut of the Ostrea denselamellosa.</title>
        <authorList>
            <person name="Choi A."/>
        </authorList>
    </citation>
    <scope>NUCLEOTIDE SEQUENCE [LARGE SCALE GENOMIC DNA]</scope>
    <source>
        <strain evidence="3 6">SJOD-M-33</strain>
        <strain evidence="4 5">SJOD-M-5</strain>
    </source>
</reference>
<dbReference type="PANTHER" id="PTHR34704">
    <property type="entry name" value="ATPASE"/>
    <property type="match status" value="1"/>
</dbReference>
<protein>
    <recommendedName>
        <fullName evidence="7">AAA family ATPase</fullName>
    </recommendedName>
</protein>
<dbReference type="InterPro" id="IPR027417">
    <property type="entry name" value="P-loop_NTPase"/>
</dbReference>
<sequence length="429" mass="51345">MFLYREKEINLLNEDFDKPNSTINFIFGRRKVGKSSLLNEYTRDKKTLYLVSFETMKTLLIKEFKKTIDSFFDNKNTEKILTIENLFLYLSKNKISEKTVIVLEDMHNLIKIDKDFLINFNTYWNKYLKYMNIQFIITSSLLPNNFDTLQISKSVDNKIRLESLSFNTIKKLLPNLSRDDKMYVYAAFGTNPKYLSLYNENKDFLMNIKDNFLTYSSFLYNEGMNLIKKDLADAVTYSSILYSISMGNNKIGDIAKFLDLKSSYLTRYIQKLVDLMIIKKEIPINEKAEKTKFGRYEIEDNFLKFWFCYVYPNANSINSNNFYDILKHIKLDFTERLVFDAYKKYTLEIIEEDIESFFKYKPKKIGSWWNNKEFEIDFVAYDSTTITFVDCKWKDYENIQSEYKSLEHKSKYFDTQLKKEYIVFSNKKD</sequence>
<evidence type="ECO:0000313" key="6">
    <source>
        <dbReference type="Proteomes" id="UP000472839"/>
    </source>
</evidence>
<dbReference type="Proteomes" id="UP000472839">
    <property type="component" value="Unassembled WGS sequence"/>
</dbReference>
<evidence type="ECO:0000259" key="1">
    <source>
        <dbReference type="Pfam" id="PF01637"/>
    </source>
</evidence>